<dbReference type="EC" id="3.-.-.-" evidence="3"/>
<sequence>MRAMRLAAVAMAAAGLSLAGPAIVEAKTPAAAVKTVAPESVGFDSARLKKLDDYMAGVIAQKRVAGMTTLLVRHGKVVAFNTYGTMDGQSPMTKDAIFRIYSMSKPVTGVAMMILYEEGKWKLDDPVTKFIPEFRNLKVMTGVGPDGKPTTVPVTRPPTMREIMSHTAGFGYGLQIREPVDKMFRERGVLWSADLPDMIGKVADIPLKFQPGTDWSYSIAVDIQGYLVEKLSGQKLGDFMQSRIFGPLKMTDTGFYTGADKASRLAKLYQTDIRTWQMVPATELFGGAVPDYTKKPTLESGGGGLVSTTVDYGRFAQMLLNKGELDGARILAPATVELMGTNVIPKPVLETLSAKQGGSFSDAVGFGMDVMVVNDARKAGSISGDGEMSWGGAAGTWFWVDPTNDLYFVGMVQRLGGTGGEDLQIMSRLLTYQALVKPEN</sequence>
<evidence type="ECO:0000259" key="2">
    <source>
        <dbReference type="Pfam" id="PF00144"/>
    </source>
</evidence>
<feature type="signal peptide" evidence="1">
    <location>
        <begin position="1"/>
        <end position="19"/>
    </location>
</feature>
<dbReference type="PANTHER" id="PTHR43283:SF3">
    <property type="entry name" value="BETA-LACTAMASE FAMILY PROTEIN (AFU_ORTHOLOGUE AFUA_5G07500)"/>
    <property type="match status" value="1"/>
</dbReference>
<keyword evidence="3" id="KW-0378">Hydrolase</keyword>
<feature type="domain" description="Beta-lactamase-related" evidence="2">
    <location>
        <begin position="52"/>
        <end position="427"/>
    </location>
</feature>
<dbReference type="Gene3D" id="3.40.710.10">
    <property type="entry name" value="DD-peptidase/beta-lactamase superfamily"/>
    <property type="match status" value="1"/>
</dbReference>
<protein>
    <submittedName>
        <fullName evidence="3">Serine hydrolase domain-containing protein</fullName>
        <ecNumber evidence="3">3.-.-.-</ecNumber>
    </submittedName>
</protein>
<keyword evidence="1" id="KW-0732">Signal</keyword>
<reference evidence="4" key="1">
    <citation type="journal article" date="2019" name="Int. J. Syst. Evol. Microbiol.">
        <title>The Global Catalogue of Microorganisms (GCM) 10K type strain sequencing project: providing services to taxonomists for standard genome sequencing and annotation.</title>
        <authorList>
            <consortium name="The Broad Institute Genomics Platform"/>
            <consortium name="The Broad Institute Genome Sequencing Center for Infectious Disease"/>
            <person name="Wu L."/>
            <person name="Ma J."/>
        </authorList>
    </citation>
    <scope>NUCLEOTIDE SEQUENCE [LARGE SCALE GENOMIC DNA]</scope>
    <source>
        <strain evidence="4">CCUG 55074</strain>
    </source>
</reference>
<evidence type="ECO:0000256" key="1">
    <source>
        <dbReference type="SAM" id="SignalP"/>
    </source>
</evidence>
<dbReference type="InterPro" id="IPR050789">
    <property type="entry name" value="Diverse_Enzym_Activities"/>
</dbReference>
<dbReference type="SUPFAM" id="SSF56601">
    <property type="entry name" value="beta-lactamase/transpeptidase-like"/>
    <property type="match status" value="1"/>
</dbReference>
<accession>A0ABW3SZ99</accession>
<feature type="chain" id="PRO_5046951424" evidence="1">
    <location>
        <begin position="20"/>
        <end position="440"/>
    </location>
</feature>
<name>A0ABW3SZ99_9CAUL</name>
<proteinExistence type="predicted"/>
<dbReference type="InterPro" id="IPR001466">
    <property type="entry name" value="Beta-lactam-related"/>
</dbReference>
<comment type="caution">
    <text evidence="3">The sequence shown here is derived from an EMBL/GenBank/DDBJ whole genome shotgun (WGS) entry which is preliminary data.</text>
</comment>
<gene>
    <name evidence="3" type="ORF">ACFQ27_05345</name>
</gene>
<organism evidence="3 4">
    <name type="scientific">Phenylobacterium conjunctum</name>
    <dbReference type="NCBI Taxonomy" id="1298959"/>
    <lineage>
        <taxon>Bacteria</taxon>
        <taxon>Pseudomonadati</taxon>
        <taxon>Pseudomonadota</taxon>
        <taxon>Alphaproteobacteria</taxon>
        <taxon>Caulobacterales</taxon>
        <taxon>Caulobacteraceae</taxon>
        <taxon>Phenylobacterium</taxon>
    </lineage>
</organism>
<evidence type="ECO:0000313" key="3">
    <source>
        <dbReference type="EMBL" id="MFD1189998.1"/>
    </source>
</evidence>
<keyword evidence="4" id="KW-1185">Reference proteome</keyword>
<dbReference type="GO" id="GO:0016787">
    <property type="term" value="F:hydrolase activity"/>
    <property type="evidence" value="ECO:0007669"/>
    <property type="project" value="UniProtKB-KW"/>
</dbReference>
<dbReference type="InterPro" id="IPR012338">
    <property type="entry name" value="Beta-lactam/transpept-like"/>
</dbReference>
<dbReference type="EMBL" id="JBHTLQ010000008">
    <property type="protein sequence ID" value="MFD1189998.1"/>
    <property type="molecule type" value="Genomic_DNA"/>
</dbReference>
<dbReference type="PANTHER" id="PTHR43283">
    <property type="entry name" value="BETA-LACTAMASE-RELATED"/>
    <property type="match status" value="1"/>
</dbReference>
<evidence type="ECO:0000313" key="4">
    <source>
        <dbReference type="Proteomes" id="UP001597216"/>
    </source>
</evidence>
<dbReference type="RefSeq" id="WP_377352881.1">
    <property type="nucleotide sequence ID" value="NZ_JBHTLQ010000008.1"/>
</dbReference>
<dbReference type="Proteomes" id="UP001597216">
    <property type="component" value="Unassembled WGS sequence"/>
</dbReference>
<dbReference type="Pfam" id="PF00144">
    <property type="entry name" value="Beta-lactamase"/>
    <property type="match status" value="1"/>
</dbReference>